<gene>
    <name evidence="3" type="ORF">DYB25_010970</name>
</gene>
<protein>
    <submittedName>
        <fullName evidence="3">Uncharacterized protein</fullName>
    </submittedName>
</protein>
<feature type="signal peptide" evidence="2">
    <location>
        <begin position="1"/>
        <end position="15"/>
    </location>
</feature>
<accession>A0A397A752</accession>
<keyword evidence="2" id="KW-0732">Signal</keyword>
<proteinExistence type="predicted"/>
<name>A0A397A752_APHAT</name>
<dbReference type="VEuPathDB" id="FungiDB:H257_17166"/>
<evidence type="ECO:0000256" key="1">
    <source>
        <dbReference type="SAM" id="Phobius"/>
    </source>
</evidence>
<evidence type="ECO:0000313" key="4">
    <source>
        <dbReference type="Proteomes" id="UP000266239"/>
    </source>
</evidence>
<dbReference type="AlphaFoldDB" id="A0A397A752"/>
<evidence type="ECO:0000256" key="2">
    <source>
        <dbReference type="SAM" id="SignalP"/>
    </source>
</evidence>
<keyword evidence="1" id="KW-0812">Transmembrane</keyword>
<organism evidence="3 4">
    <name type="scientific">Aphanomyces astaci</name>
    <name type="common">Crayfish plague agent</name>
    <dbReference type="NCBI Taxonomy" id="112090"/>
    <lineage>
        <taxon>Eukaryota</taxon>
        <taxon>Sar</taxon>
        <taxon>Stramenopiles</taxon>
        <taxon>Oomycota</taxon>
        <taxon>Saprolegniomycetes</taxon>
        <taxon>Saprolegniales</taxon>
        <taxon>Verrucalvaceae</taxon>
        <taxon>Aphanomyces</taxon>
    </lineage>
</organism>
<keyword evidence="1" id="KW-0472">Membrane</keyword>
<comment type="caution">
    <text evidence="3">The sequence shown here is derived from an EMBL/GenBank/DDBJ whole genome shotgun (WGS) entry which is preliminary data.</text>
</comment>
<dbReference type="Proteomes" id="UP000266239">
    <property type="component" value="Unassembled WGS sequence"/>
</dbReference>
<feature type="chain" id="PRO_5017270288" evidence="2">
    <location>
        <begin position="16"/>
        <end position="322"/>
    </location>
</feature>
<feature type="transmembrane region" description="Helical" evidence="1">
    <location>
        <begin position="267"/>
        <end position="289"/>
    </location>
</feature>
<feature type="non-terminal residue" evidence="3">
    <location>
        <position position="1"/>
    </location>
</feature>
<evidence type="ECO:0000313" key="3">
    <source>
        <dbReference type="EMBL" id="RHY03663.1"/>
    </source>
</evidence>
<reference evidence="3 4" key="1">
    <citation type="submission" date="2018-08" db="EMBL/GenBank/DDBJ databases">
        <title>Aphanomyces genome sequencing and annotation.</title>
        <authorList>
            <person name="Minardi D."/>
            <person name="Oidtmann B."/>
            <person name="Van Der Giezen M."/>
            <person name="Studholme D.J."/>
        </authorList>
    </citation>
    <scope>NUCLEOTIDE SEQUENCE [LARGE SCALE GENOMIC DNA]</scope>
    <source>
        <strain evidence="3 4">Yx</strain>
    </source>
</reference>
<dbReference type="EMBL" id="QUTA01008448">
    <property type="protein sequence ID" value="RHY03663.1"/>
    <property type="molecule type" value="Genomic_DNA"/>
</dbReference>
<keyword evidence="1" id="KW-1133">Transmembrane helix</keyword>
<sequence>KLLLLLGMMTPTTSATISTIDAAQLLNGRGLTTLVTANGISLDTLLDTFPSCDNQCVGSTPCGSTSVLSFGSSMCVAPTKSSACPIGYVCCDPATCRAKTQRQCSYSTTHVLEDLDGLNYKSALQYLAYIGGGSAGDVAAVSAFIDKPLGVADNSLRCKSQCNGWNGVWTCPSSCDCIQSPVPTLVVGEKYRCVGTGFGASGYASPATKLANGTVVCPPGYGCDATVTSSTPCIGQLPIVTTTSAPAYVSPPLSSAKGGSGTDQTTAIAVGSACGTLGLVGAAAMYFMYRKKVKAQQEGDEHAASVLASATNDHYHEAPYGA</sequence>